<evidence type="ECO:0000256" key="3">
    <source>
        <dbReference type="ARBA" id="ARBA00023125"/>
    </source>
</evidence>
<evidence type="ECO:0000259" key="7">
    <source>
        <dbReference type="PROSITE" id="PS50066"/>
    </source>
</evidence>
<dbReference type="Gene3D" id="3.40.1810.10">
    <property type="entry name" value="Transcription factor, MADS-box"/>
    <property type="match status" value="1"/>
</dbReference>
<dbReference type="PROSITE" id="PS00350">
    <property type="entry name" value="MADS_BOX_1"/>
    <property type="match status" value="1"/>
</dbReference>
<keyword evidence="5" id="KW-0539">Nucleus</keyword>
<keyword evidence="2" id="KW-0805">Transcription regulation</keyword>
<dbReference type="SUPFAM" id="SSF55455">
    <property type="entry name" value="SRF-like"/>
    <property type="match status" value="1"/>
</dbReference>
<dbReference type="InterPro" id="IPR002100">
    <property type="entry name" value="TF_MADSbox"/>
</dbReference>
<dbReference type="PANTHER" id="PTHR48019">
    <property type="entry name" value="SERUM RESPONSE FACTOR HOMOLOG"/>
    <property type="match status" value="1"/>
</dbReference>
<comment type="subcellular location">
    <subcellularLocation>
        <location evidence="1">Nucleus</location>
    </subcellularLocation>
</comment>
<name>A0ABU6RIV6_9FABA</name>
<keyword evidence="6" id="KW-0175">Coiled coil</keyword>
<protein>
    <submittedName>
        <fullName evidence="9">Uncharacterized protein</fullName>
    </submittedName>
</protein>
<dbReference type="Proteomes" id="UP001341840">
    <property type="component" value="Unassembled WGS sequence"/>
</dbReference>
<dbReference type="SMART" id="SM00432">
    <property type="entry name" value="MADS"/>
    <property type="match status" value="1"/>
</dbReference>
<dbReference type="InterPro" id="IPR002487">
    <property type="entry name" value="TF_Kbox"/>
</dbReference>
<evidence type="ECO:0000256" key="2">
    <source>
        <dbReference type="ARBA" id="ARBA00023015"/>
    </source>
</evidence>
<evidence type="ECO:0000313" key="10">
    <source>
        <dbReference type="Proteomes" id="UP001341840"/>
    </source>
</evidence>
<dbReference type="InterPro" id="IPR050142">
    <property type="entry name" value="MADS-box/MEF2_TF"/>
</dbReference>
<proteinExistence type="predicted"/>
<evidence type="ECO:0000256" key="1">
    <source>
        <dbReference type="ARBA" id="ARBA00004123"/>
    </source>
</evidence>
<evidence type="ECO:0000259" key="8">
    <source>
        <dbReference type="PROSITE" id="PS51297"/>
    </source>
</evidence>
<dbReference type="Pfam" id="PF00319">
    <property type="entry name" value="SRF-TF"/>
    <property type="match status" value="1"/>
</dbReference>
<evidence type="ECO:0000313" key="9">
    <source>
        <dbReference type="EMBL" id="MED6123942.1"/>
    </source>
</evidence>
<dbReference type="PRINTS" id="PR00404">
    <property type="entry name" value="MADSDOMAIN"/>
</dbReference>
<comment type="caution">
    <text evidence="9">The sequence shown here is derived from an EMBL/GenBank/DDBJ whole genome shotgun (WGS) entry which is preliminary data.</text>
</comment>
<gene>
    <name evidence="9" type="ORF">PIB30_054310</name>
</gene>
<dbReference type="EMBL" id="JASCZI010030621">
    <property type="protein sequence ID" value="MED6123942.1"/>
    <property type="molecule type" value="Genomic_DNA"/>
</dbReference>
<feature type="coiled-coil region" evidence="6">
    <location>
        <begin position="118"/>
        <end position="145"/>
    </location>
</feature>
<dbReference type="InterPro" id="IPR036879">
    <property type="entry name" value="TF_MADSbox_sf"/>
</dbReference>
<keyword evidence="3" id="KW-0238">DNA-binding</keyword>
<dbReference type="CDD" id="cd00265">
    <property type="entry name" value="MADS_MEF2_like"/>
    <property type="match status" value="1"/>
</dbReference>
<evidence type="ECO:0000256" key="5">
    <source>
        <dbReference type="ARBA" id="ARBA00023242"/>
    </source>
</evidence>
<evidence type="ECO:0000256" key="6">
    <source>
        <dbReference type="SAM" id="Coils"/>
    </source>
</evidence>
<keyword evidence="4" id="KW-0804">Transcription</keyword>
<feature type="domain" description="K-box" evidence="8">
    <location>
        <begin position="88"/>
        <end position="178"/>
    </location>
</feature>
<accession>A0ABU6RIV6</accession>
<keyword evidence="10" id="KW-1185">Reference proteome</keyword>
<reference evidence="9 10" key="1">
    <citation type="journal article" date="2023" name="Plants (Basel)">
        <title>Bridging the Gap: Combining Genomics and Transcriptomics Approaches to Understand Stylosanthes scabra, an Orphan Legume from the Brazilian Caatinga.</title>
        <authorList>
            <person name="Ferreira-Neto J.R.C."/>
            <person name="da Silva M.D."/>
            <person name="Binneck E."/>
            <person name="de Melo N.F."/>
            <person name="da Silva R.H."/>
            <person name="de Melo A.L.T.M."/>
            <person name="Pandolfi V."/>
            <person name="Bustamante F.O."/>
            <person name="Brasileiro-Vidal A.C."/>
            <person name="Benko-Iseppon A.M."/>
        </authorList>
    </citation>
    <scope>NUCLEOTIDE SEQUENCE [LARGE SCALE GENOMIC DNA]</scope>
    <source>
        <tissue evidence="9">Leaves</tissue>
    </source>
</reference>
<organism evidence="9 10">
    <name type="scientific">Stylosanthes scabra</name>
    <dbReference type="NCBI Taxonomy" id="79078"/>
    <lineage>
        <taxon>Eukaryota</taxon>
        <taxon>Viridiplantae</taxon>
        <taxon>Streptophyta</taxon>
        <taxon>Embryophyta</taxon>
        <taxon>Tracheophyta</taxon>
        <taxon>Spermatophyta</taxon>
        <taxon>Magnoliopsida</taxon>
        <taxon>eudicotyledons</taxon>
        <taxon>Gunneridae</taxon>
        <taxon>Pentapetalae</taxon>
        <taxon>rosids</taxon>
        <taxon>fabids</taxon>
        <taxon>Fabales</taxon>
        <taxon>Fabaceae</taxon>
        <taxon>Papilionoideae</taxon>
        <taxon>50 kb inversion clade</taxon>
        <taxon>dalbergioids sensu lato</taxon>
        <taxon>Dalbergieae</taxon>
        <taxon>Pterocarpus clade</taxon>
        <taxon>Stylosanthes</taxon>
    </lineage>
</organism>
<sequence length="245" mass="27968">MGRGKVVLKRIENKVNRQVTFSKRRNGLLKKAYELSVLCDAEVALMIFSNRGKLYEFSSSSSMMKIIEKYHMYNYSLSHTSQATNGNTQNTYEDYLKLKAYVELLQRSQRNLLGEDLTQTTSTELQQLENQLESALTNIRSTKTQFMLDRLADLQNRERALVDVNTALRTKLEEIQNSEIPLRLRLAWDGEGPNNQCTHLFPPHSDFTFQTTLGMVNPTLQIGYNNPTGGDEDGNVEACVSAWML</sequence>
<feature type="domain" description="MADS-box" evidence="7">
    <location>
        <begin position="1"/>
        <end position="61"/>
    </location>
</feature>
<dbReference type="InterPro" id="IPR033896">
    <property type="entry name" value="MEF2-like_N"/>
</dbReference>
<evidence type="ECO:0000256" key="4">
    <source>
        <dbReference type="ARBA" id="ARBA00023163"/>
    </source>
</evidence>
<dbReference type="PROSITE" id="PS51297">
    <property type="entry name" value="K_BOX"/>
    <property type="match status" value="1"/>
</dbReference>
<dbReference type="Pfam" id="PF01486">
    <property type="entry name" value="K-box"/>
    <property type="match status" value="1"/>
</dbReference>
<dbReference type="PROSITE" id="PS50066">
    <property type="entry name" value="MADS_BOX_2"/>
    <property type="match status" value="1"/>
</dbReference>